<dbReference type="GO" id="GO:0030001">
    <property type="term" value="P:metal ion transport"/>
    <property type="evidence" value="ECO:0007669"/>
    <property type="project" value="UniProtKB-ARBA"/>
</dbReference>
<dbReference type="AlphaFoldDB" id="A0A382G284"/>
<comment type="similarity">
    <text evidence="2">Belongs to the TrkH potassium transport family.</text>
</comment>
<evidence type="ECO:0000313" key="10">
    <source>
        <dbReference type="EMBL" id="SVB69340.1"/>
    </source>
</evidence>
<dbReference type="Pfam" id="PF02386">
    <property type="entry name" value="TrkH"/>
    <property type="match status" value="1"/>
</dbReference>
<proteinExistence type="inferred from homology"/>
<keyword evidence="5 9" id="KW-0812">Transmembrane</keyword>
<keyword evidence="6 9" id="KW-1133">Transmembrane helix</keyword>
<evidence type="ECO:0000256" key="3">
    <source>
        <dbReference type="ARBA" id="ARBA00022448"/>
    </source>
</evidence>
<name>A0A382G284_9ZZZZ</name>
<evidence type="ECO:0000256" key="9">
    <source>
        <dbReference type="SAM" id="Phobius"/>
    </source>
</evidence>
<feature type="transmembrane region" description="Helical" evidence="9">
    <location>
        <begin position="186"/>
        <end position="206"/>
    </location>
</feature>
<evidence type="ECO:0008006" key="11">
    <source>
        <dbReference type="Google" id="ProtNLM"/>
    </source>
</evidence>
<accession>A0A382G284</accession>
<feature type="transmembrane region" description="Helical" evidence="9">
    <location>
        <begin position="73"/>
        <end position="94"/>
    </location>
</feature>
<evidence type="ECO:0000256" key="8">
    <source>
        <dbReference type="ARBA" id="ARBA00023136"/>
    </source>
</evidence>
<keyword evidence="4" id="KW-1003">Cell membrane</keyword>
<keyword evidence="8 9" id="KW-0472">Membrane</keyword>
<feature type="transmembrane region" description="Helical" evidence="9">
    <location>
        <begin position="333"/>
        <end position="353"/>
    </location>
</feature>
<dbReference type="PANTHER" id="PTHR32024:SF2">
    <property type="entry name" value="TRK SYSTEM POTASSIUM UPTAKE PROTEIN TRKG-RELATED"/>
    <property type="match status" value="1"/>
</dbReference>
<comment type="subcellular location">
    <subcellularLocation>
        <location evidence="1">Cell membrane</location>
        <topology evidence="1">Multi-pass membrane protein</topology>
    </subcellularLocation>
</comment>
<keyword evidence="3" id="KW-0813">Transport</keyword>
<feature type="transmembrane region" description="Helical" evidence="9">
    <location>
        <begin position="12"/>
        <end position="34"/>
    </location>
</feature>
<dbReference type="GO" id="GO:0008324">
    <property type="term" value="F:monoatomic cation transmembrane transporter activity"/>
    <property type="evidence" value="ECO:0007669"/>
    <property type="project" value="InterPro"/>
</dbReference>
<feature type="transmembrane region" description="Helical" evidence="9">
    <location>
        <begin position="40"/>
        <end position="61"/>
    </location>
</feature>
<dbReference type="InterPro" id="IPR003445">
    <property type="entry name" value="Cat_transpt"/>
</dbReference>
<evidence type="ECO:0000256" key="2">
    <source>
        <dbReference type="ARBA" id="ARBA00009137"/>
    </source>
</evidence>
<evidence type="ECO:0000256" key="7">
    <source>
        <dbReference type="ARBA" id="ARBA00023065"/>
    </source>
</evidence>
<evidence type="ECO:0000256" key="4">
    <source>
        <dbReference type="ARBA" id="ARBA00022475"/>
    </source>
</evidence>
<reference evidence="10" key="1">
    <citation type="submission" date="2018-05" db="EMBL/GenBank/DDBJ databases">
        <authorList>
            <person name="Lanie J.A."/>
            <person name="Ng W.-L."/>
            <person name="Kazmierczak K.M."/>
            <person name="Andrzejewski T.M."/>
            <person name="Davidsen T.M."/>
            <person name="Wayne K.J."/>
            <person name="Tettelin H."/>
            <person name="Glass J.I."/>
            <person name="Rusch D."/>
            <person name="Podicherti R."/>
            <person name="Tsui H.-C.T."/>
            <person name="Winkler M.E."/>
        </authorList>
    </citation>
    <scope>NUCLEOTIDE SEQUENCE</scope>
</reference>
<feature type="transmembrane region" description="Helical" evidence="9">
    <location>
        <begin position="242"/>
        <end position="260"/>
    </location>
</feature>
<dbReference type="GO" id="GO:0005886">
    <property type="term" value="C:plasma membrane"/>
    <property type="evidence" value="ECO:0007669"/>
    <property type="project" value="UniProtKB-SubCell"/>
</dbReference>
<dbReference type="PANTHER" id="PTHR32024">
    <property type="entry name" value="TRK SYSTEM POTASSIUM UPTAKE PROTEIN TRKG-RELATED"/>
    <property type="match status" value="1"/>
</dbReference>
<evidence type="ECO:0000256" key="1">
    <source>
        <dbReference type="ARBA" id="ARBA00004651"/>
    </source>
</evidence>
<dbReference type="EMBL" id="UINC01053156">
    <property type="protein sequence ID" value="SVB69340.1"/>
    <property type="molecule type" value="Genomic_DNA"/>
</dbReference>
<sequence>MILKNFQSVQKTLGLLLMVFSSSMLMPFFVAGLFNDVYTASSFLASFFFTLFVGLIIWYPSRKTTGELRLHEGFMIVSLFWVILALFGSVPFLMLPESNLTITDAIFESTSGLTTTGATVMNNLDSLPKGLLFYRAQLQWLGGLGIIVLAVAILPMLGVGGMHLYKAESAASVSKSKLTPRQKETARSLAIIYIVLTLFCALGYLLGGMSFFDAVCHAMTTVAIGGFSTHDANFGFFQGSSFIYWVSSIFMLLAGINFSLHFFAWKNKALSTYLADSEFKAYIVLLLTVVFIAGVSLLVSQAQNQTPATFTELFFQVVSIGTTTGYTTAGYGYWPVFVPFLLLLLSFVGGCVGSTGGGL</sequence>
<evidence type="ECO:0000256" key="5">
    <source>
        <dbReference type="ARBA" id="ARBA00022692"/>
    </source>
</evidence>
<evidence type="ECO:0000256" key="6">
    <source>
        <dbReference type="ARBA" id="ARBA00022989"/>
    </source>
</evidence>
<feature type="transmembrane region" description="Helical" evidence="9">
    <location>
        <begin position="281"/>
        <end position="299"/>
    </location>
</feature>
<gene>
    <name evidence="10" type="ORF">METZ01_LOCUS222194</name>
</gene>
<feature type="transmembrane region" description="Helical" evidence="9">
    <location>
        <begin position="140"/>
        <end position="165"/>
    </location>
</feature>
<organism evidence="10">
    <name type="scientific">marine metagenome</name>
    <dbReference type="NCBI Taxonomy" id="408172"/>
    <lineage>
        <taxon>unclassified sequences</taxon>
        <taxon>metagenomes</taxon>
        <taxon>ecological metagenomes</taxon>
    </lineage>
</organism>
<keyword evidence="7" id="KW-0406">Ion transport</keyword>
<protein>
    <recommendedName>
        <fullName evidence="11">Potassium transporter</fullName>
    </recommendedName>
</protein>
<feature type="non-terminal residue" evidence="10">
    <location>
        <position position="359"/>
    </location>
</feature>